<feature type="transmembrane region" description="Helical" evidence="1">
    <location>
        <begin position="62"/>
        <end position="90"/>
    </location>
</feature>
<dbReference type="Proteomes" id="UP001495147">
    <property type="component" value="Unassembled WGS sequence"/>
</dbReference>
<proteinExistence type="predicted"/>
<reference evidence="2 3" key="1">
    <citation type="submission" date="2024-05" db="EMBL/GenBank/DDBJ databases">
        <title>Roseateles sp. DJS-2-20 16S ribosomal RNA gene Genome sequencing and assembly.</title>
        <authorList>
            <person name="Woo H."/>
        </authorList>
    </citation>
    <scope>NUCLEOTIDE SEQUENCE [LARGE SCALE GENOMIC DNA]</scope>
    <source>
        <strain evidence="2 3">DJS-2-20</strain>
    </source>
</reference>
<evidence type="ECO:0000256" key="1">
    <source>
        <dbReference type="SAM" id="Phobius"/>
    </source>
</evidence>
<keyword evidence="1" id="KW-0472">Membrane</keyword>
<name>A0ABV0G0K3_9BURK</name>
<comment type="caution">
    <text evidence="2">The sequence shown here is derived from an EMBL/GenBank/DDBJ whole genome shotgun (WGS) entry which is preliminary data.</text>
</comment>
<accession>A0ABV0G0K3</accession>
<keyword evidence="3" id="KW-1185">Reference proteome</keyword>
<feature type="transmembrane region" description="Helical" evidence="1">
    <location>
        <begin position="18"/>
        <end position="42"/>
    </location>
</feature>
<organism evidence="2 3">
    <name type="scientific">Roseateles paludis</name>
    <dbReference type="NCBI Taxonomy" id="3145238"/>
    <lineage>
        <taxon>Bacteria</taxon>
        <taxon>Pseudomonadati</taxon>
        <taxon>Pseudomonadota</taxon>
        <taxon>Betaproteobacteria</taxon>
        <taxon>Burkholderiales</taxon>
        <taxon>Sphaerotilaceae</taxon>
        <taxon>Roseateles</taxon>
    </lineage>
</organism>
<keyword evidence="1" id="KW-1133">Transmembrane helix</keyword>
<feature type="transmembrane region" description="Helical" evidence="1">
    <location>
        <begin position="152"/>
        <end position="169"/>
    </location>
</feature>
<keyword evidence="1" id="KW-0812">Transmembrane</keyword>
<gene>
    <name evidence="2" type="ORF">ABDJ85_07210</name>
</gene>
<protein>
    <recommendedName>
        <fullName evidence="4">DUF2975 domain-containing protein</fullName>
    </recommendedName>
</protein>
<feature type="transmembrane region" description="Helical" evidence="1">
    <location>
        <begin position="110"/>
        <end position="132"/>
    </location>
</feature>
<evidence type="ECO:0008006" key="4">
    <source>
        <dbReference type="Google" id="ProtNLM"/>
    </source>
</evidence>
<dbReference type="RefSeq" id="WP_347704094.1">
    <property type="nucleotide sequence ID" value="NZ_JBDPZD010000002.1"/>
</dbReference>
<sequence>MPEEFSPSGLRRIRRLAFWVRLMCVVGALAVVFLPFVFWAQADWVAQVLRDEWRLPLVQMDLASRLGGLAASLIPAGFIVYVCWHMWALFGCFAEGELLARTPAEHLRRLGLGLTLLAAAQPISQTLVVLAVTLGNPPGERRLWFGLSSTHYLVLLFGLLLLALAQVLLEGSRVAEENREFI</sequence>
<evidence type="ECO:0000313" key="3">
    <source>
        <dbReference type="Proteomes" id="UP001495147"/>
    </source>
</evidence>
<dbReference type="EMBL" id="JBDPZD010000002">
    <property type="protein sequence ID" value="MEO3691253.1"/>
    <property type="molecule type" value="Genomic_DNA"/>
</dbReference>
<evidence type="ECO:0000313" key="2">
    <source>
        <dbReference type="EMBL" id="MEO3691253.1"/>
    </source>
</evidence>